<sequence>MDDLLIFLRKCIPGVHVDHDAIDACGLIPAGSAPVLGDFLQLQGVIRLGARELAAVDNAALQGFIQLGSSHGGDIDAQLLSRPASQNAAQPNLHLLHISDGVNWLYGADAGFRAVDHNGEVHHVILAILILIALHTAGLIDPGVKVHGAEIIHDGGEQLKSSILSGPVAAPVATALNSAILNIIEQLVGCAQLTLGVVGNGKATVGHLADQFRKTLVDCKMHIAGSPSGAHLPRHHRQTAITTGGNGICICGIHSSGAGGTARQQCCGQGHH</sequence>
<dbReference type="EMBL" id="VSSQ01029359">
    <property type="protein sequence ID" value="MPM79459.1"/>
    <property type="molecule type" value="Genomic_DNA"/>
</dbReference>
<name>A0A645CRD3_9ZZZZ</name>
<evidence type="ECO:0000313" key="1">
    <source>
        <dbReference type="EMBL" id="MPM79459.1"/>
    </source>
</evidence>
<organism evidence="1">
    <name type="scientific">bioreactor metagenome</name>
    <dbReference type="NCBI Taxonomy" id="1076179"/>
    <lineage>
        <taxon>unclassified sequences</taxon>
        <taxon>metagenomes</taxon>
        <taxon>ecological metagenomes</taxon>
    </lineage>
</organism>
<accession>A0A645CRD3</accession>
<gene>
    <name evidence="1" type="ORF">SDC9_126493</name>
</gene>
<protein>
    <submittedName>
        <fullName evidence="1">Uncharacterized protein</fullName>
    </submittedName>
</protein>
<dbReference type="AlphaFoldDB" id="A0A645CRD3"/>
<proteinExistence type="predicted"/>
<comment type="caution">
    <text evidence="1">The sequence shown here is derived from an EMBL/GenBank/DDBJ whole genome shotgun (WGS) entry which is preliminary data.</text>
</comment>
<reference evidence="1" key="1">
    <citation type="submission" date="2019-08" db="EMBL/GenBank/DDBJ databases">
        <authorList>
            <person name="Kucharzyk K."/>
            <person name="Murdoch R.W."/>
            <person name="Higgins S."/>
            <person name="Loffler F."/>
        </authorList>
    </citation>
    <scope>NUCLEOTIDE SEQUENCE</scope>
</reference>